<dbReference type="InterPro" id="IPR035595">
    <property type="entry name" value="UDP_glycos_trans_CS"/>
</dbReference>
<evidence type="ECO:0000256" key="4">
    <source>
        <dbReference type="RuleBase" id="RU003718"/>
    </source>
</evidence>
<gene>
    <name evidence="6" type="ORF">SAY86_029816</name>
</gene>
<dbReference type="AlphaFoldDB" id="A0AAN7M1V5"/>
<evidence type="ECO:0000313" key="6">
    <source>
        <dbReference type="EMBL" id="KAK4797490.1"/>
    </source>
</evidence>
<dbReference type="GO" id="GO:0080043">
    <property type="term" value="F:quercetin 3-O-glucosyltransferase activity"/>
    <property type="evidence" value="ECO:0007669"/>
    <property type="project" value="TreeGrafter"/>
</dbReference>
<keyword evidence="3 4" id="KW-0808">Transferase</keyword>
<dbReference type="Gene3D" id="3.40.50.2000">
    <property type="entry name" value="Glycogen Phosphorylase B"/>
    <property type="match status" value="2"/>
</dbReference>
<accession>A0AAN7M1V5</accession>
<evidence type="ECO:0000313" key="7">
    <source>
        <dbReference type="Proteomes" id="UP001346149"/>
    </source>
</evidence>
<comment type="caution">
    <text evidence="6">The sequence shown here is derived from an EMBL/GenBank/DDBJ whole genome shotgun (WGS) entry which is preliminary data.</text>
</comment>
<name>A0AAN7M1V5_TRANT</name>
<evidence type="ECO:0000256" key="5">
    <source>
        <dbReference type="RuleBase" id="RU362057"/>
    </source>
</evidence>
<dbReference type="EC" id="2.4.1.-" evidence="5"/>
<evidence type="ECO:0000256" key="3">
    <source>
        <dbReference type="ARBA" id="ARBA00022679"/>
    </source>
</evidence>
<dbReference type="GO" id="GO:0080044">
    <property type="term" value="F:quercetin 7-O-glucosyltransferase activity"/>
    <property type="evidence" value="ECO:0007669"/>
    <property type="project" value="TreeGrafter"/>
</dbReference>
<evidence type="ECO:0000256" key="2">
    <source>
        <dbReference type="ARBA" id="ARBA00022676"/>
    </source>
</evidence>
<proteinExistence type="inferred from homology"/>
<dbReference type="PROSITE" id="PS00375">
    <property type="entry name" value="UDPGT"/>
    <property type="match status" value="1"/>
</dbReference>
<dbReference type="InterPro" id="IPR002213">
    <property type="entry name" value="UDP_glucos_trans"/>
</dbReference>
<dbReference type="Proteomes" id="UP001346149">
    <property type="component" value="Unassembled WGS sequence"/>
</dbReference>
<evidence type="ECO:0000256" key="1">
    <source>
        <dbReference type="ARBA" id="ARBA00009995"/>
    </source>
</evidence>
<dbReference type="FunFam" id="3.40.50.2000:FF:000040">
    <property type="entry name" value="UDP-glycosyltransferase 76C1"/>
    <property type="match status" value="1"/>
</dbReference>
<dbReference type="SUPFAM" id="SSF53756">
    <property type="entry name" value="UDP-Glycosyltransferase/glycogen phosphorylase"/>
    <property type="match status" value="1"/>
</dbReference>
<keyword evidence="7" id="KW-1185">Reference proteome</keyword>
<comment type="similarity">
    <text evidence="1 4">Belongs to the UDP-glycosyltransferase family.</text>
</comment>
<sequence>MAHGALTSLRSPWPVPARPPHVVIFPLPAQGHVNTMLRLAELLILRSGRNGLCVTFLNSEQNHLRLLSFTDAADRFSEHPTFCFKTISDGLPPEAPLSKDTILEMMEYLKLTARDVIADVIAPPPTSSSLPPVTCIIVDGALSFVIDLGEDIGVPVFVFRTISACGFWAYFCMPRLVEAGELPIQGEDDKDRLLTSIPAMEGFLRCRDLPTFCQVTDLSDAFFRYIEDQTIRTSQARGLILNTFDALEESMLDQIRPHCPNLYTVGPLNTHLRSIQLSTGSSPVISSGGRSSNSLWKEDRSCLRWLDMQPERSVVYVSFGSITVFKGKELTEFWHGLAASKFRFLWVMRPGSVPDQDEEDDELRAVTRERGCIVEWAPQEEVLAHPAIGGFLTHSGWNSTIESIAAGVPMVCWPYIAEQPTNSRFVSEVWKVGMDMKGSCDRRVIERMVGDLMTGRREELATTAACMAEAAAEAVSQGGSSWDSMNRLIDDIWTMASPHKRVDH</sequence>
<organism evidence="6 7">
    <name type="scientific">Trapa natans</name>
    <name type="common">Water chestnut</name>
    <dbReference type="NCBI Taxonomy" id="22666"/>
    <lineage>
        <taxon>Eukaryota</taxon>
        <taxon>Viridiplantae</taxon>
        <taxon>Streptophyta</taxon>
        <taxon>Embryophyta</taxon>
        <taxon>Tracheophyta</taxon>
        <taxon>Spermatophyta</taxon>
        <taxon>Magnoliopsida</taxon>
        <taxon>eudicotyledons</taxon>
        <taxon>Gunneridae</taxon>
        <taxon>Pentapetalae</taxon>
        <taxon>rosids</taxon>
        <taxon>malvids</taxon>
        <taxon>Myrtales</taxon>
        <taxon>Lythraceae</taxon>
        <taxon>Trapa</taxon>
    </lineage>
</organism>
<reference evidence="6 7" key="1">
    <citation type="journal article" date="2023" name="Hortic Res">
        <title>Pangenome of water caltrop reveals structural variations and asymmetric subgenome divergence after allopolyploidization.</title>
        <authorList>
            <person name="Zhang X."/>
            <person name="Chen Y."/>
            <person name="Wang L."/>
            <person name="Yuan Y."/>
            <person name="Fang M."/>
            <person name="Shi L."/>
            <person name="Lu R."/>
            <person name="Comes H.P."/>
            <person name="Ma Y."/>
            <person name="Chen Y."/>
            <person name="Huang G."/>
            <person name="Zhou Y."/>
            <person name="Zheng Z."/>
            <person name="Qiu Y."/>
        </authorList>
    </citation>
    <scope>NUCLEOTIDE SEQUENCE [LARGE SCALE GENOMIC DNA]</scope>
    <source>
        <strain evidence="6">F231</strain>
    </source>
</reference>
<dbReference type="PANTHER" id="PTHR11926">
    <property type="entry name" value="GLUCOSYL/GLUCURONOSYL TRANSFERASES"/>
    <property type="match status" value="1"/>
</dbReference>
<dbReference type="PANTHER" id="PTHR11926:SF1392">
    <property type="entry name" value="GLYCOSYLTRANSFERASE"/>
    <property type="match status" value="1"/>
</dbReference>
<dbReference type="EMBL" id="JAXQNO010000005">
    <property type="protein sequence ID" value="KAK4797490.1"/>
    <property type="molecule type" value="Genomic_DNA"/>
</dbReference>
<protein>
    <recommendedName>
        <fullName evidence="5">Glycosyltransferase</fullName>
        <ecNumber evidence="5">2.4.1.-</ecNumber>
    </recommendedName>
</protein>
<keyword evidence="2 4" id="KW-0328">Glycosyltransferase</keyword>
<dbReference type="Pfam" id="PF00201">
    <property type="entry name" value="UDPGT"/>
    <property type="match status" value="1"/>
</dbReference>
<dbReference type="CDD" id="cd03784">
    <property type="entry name" value="GT1_Gtf-like"/>
    <property type="match status" value="1"/>
</dbReference>